<feature type="region of interest" description="Disordered" evidence="1">
    <location>
        <begin position="18"/>
        <end position="197"/>
    </location>
</feature>
<accession>A0A139AYZ5</accession>
<feature type="compositionally biased region" description="Polar residues" evidence="1">
    <location>
        <begin position="235"/>
        <end position="244"/>
    </location>
</feature>
<evidence type="ECO:0000256" key="1">
    <source>
        <dbReference type="SAM" id="MobiDB-lite"/>
    </source>
</evidence>
<evidence type="ECO:0000313" key="2">
    <source>
        <dbReference type="EMBL" id="KXS21695.1"/>
    </source>
</evidence>
<keyword evidence="3" id="KW-1185">Reference proteome</keyword>
<feature type="compositionally biased region" description="Polar residues" evidence="1">
    <location>
        <begin position="271"/>
        <end position="293"/>
    </location>
</feature>
<organism evidence="2 3">
    <name type="scientific">Gonapodya prolifera (strain JEL478)</name>
    <name type="common">Monoblepharis prolifera</name>
    <dbReference type="NCBI Taxonomy" id="1344416"/>
    <lineage>
        <taxon>Eukaryota</taxon>
        <taxon>Fungi</taxon>
        <taxon>Fungi incertae sedis</taxon>
        <taxon>Chytridiomycota</taxon>
        <taxon>Chytridiomycota incertae sedis</taxon>
        <taxon>Monoblepharidomycetes</taxon>
        <taxon>Monoblepharidales</taxon>
        <taxon>Gonapodyaceae</taxon>
        <taxon>Gonapodya</taxon>
    </lineage>
</organism>
<gene>
    <name evidence="2" type="ORF">M427DRAFT_276683</name>
</gene>
<feature type="compositionally biased region" description="Polar residues" evidence="1">
    <location>
        <begin position="135"/>
        <end position="155"/>
    </location>
</feature>
<reference evidence="2 3" key="1">
    <citation type="journal article" date="2015" name="Genome Biol. Evol.">
        <title>Phylogenomic analyses indicate that early fungi evolved digesting cell walls of algal ancestors of land plants.</title>
        <authorList>
            <person name="Chang Y."/>
            <person name="Wang S."/>
            <person name="Sekimoto S."/>
            <person name="Aerts A.L."/>
            <person name="Choi C."/>
            <person name="Clum A."/>
            <person name="LaButti K.M."/>
            <person name="Lindquist E.A."/>
            <person name="Yee Ngan C."/>
            <person name="Ohm R.A."/>
            <person name="Salamov A.A."/>
            <person name="Grigoriev I.V."/>
            <person name="Spatafora J.W."/>
            <person name="Berbee M.L."/>
        </authorList>
    </citation>
    <scope>NUCLEOTIDE SEQUENCE [LARGE SCALE GENOMIC DNA]</scope>
    <source>
        <strain evidence="2 3">JEL478</strain>
    </source>
</reference>
<feature type="region of interest" description="Disordered" evidence="1">
    <location>
        <begin position="230"/>
        <end position="386"/>
    </location>
</feature>
<dbReference type="STRING" id="1344416.A0A139AYZ5"/>
<feature type="compositionally biased region" description="Pro residues" evidence="1">
    <location>
        <begin position="311"/>
        <end position="326"/>
    </location>
</feature>
<dbReference type="Proteomes" id="UP000070544">
    <property type="component" value="Unassembled WGS sequence"/>
</dbReference>
<sequence>MSATALPTPAVCVTASVNPEPQLSSVPVNSQAGQTTQAVTNAVQEHAPGQSSGSLRSAYSGPVSASANIPHMSTARPLHRNPQAHLTGDTGEQPHNASSDPIRPEACNPSVEKFTPNQPNSTLGVFVTHQPLKPSPTNAQPLSIQAKNTTPQQLSAPVHPAPRAPASEALRPSVTHQPRSGPLTNPQPPPHVPPQVPFKASLQHANAPHRAPPGLPEPARQMHLTNVQLEPHPTSAPTVQQPSGTCHLASAAPEPVPRELIANPPAMAPPSSEQPLPTPNTSLHPQPHISATTGPPLAGNPTGPHTQSAPPAAPPNRPAVPRPPVPITSSTVLARTRGARLGMRQPLSRRDGAGAGAGAASNVGVPTPDTAMGPQPGPGTVRGSSSACAKKPQMYAKLVVLDVESTCWSKDDTKGILLQEREDKKKLVQEVILMYDPRPHHRHPSRLLFAACAAHIQSGPVRLLPRPHGDHAGGC</sequence>
<protein>
    <submittedName>
        <fullName evidence="2">Uncharacterized protein</fullName>
    </submittedName>
</protein>
<proteinExistence type="predicted"/>
<feature type="compositionally biased region" description="Polar residues" evidence="1">
    <location>
        <begin position="18"/>
        <end position="67"/>
    </location>
</feature>
<dbReference type="EMBL" id="KQ965732">
    <property type="protein sequence ID" value="KXS21695.1"/>
    <property type="molecule type" value="Genomic_DNA"/>
</dbReference>
<feature type="compositionally biased region" description="Pro residues" evidence="1">
    <location>
        <begin position="185"/>
        <end position="196"/>
    </location>
</feature>
<evidence type="ECO:0000313" key="3">
    <source>
        <dbReference type="Proteomes" id="UP000070544"/>
    </source>
</evidence>
<name>A0A139AYZ5_GONPJ</name>
<feature type="compositionally biased region" description="Polar residues" evidence="1">
    <location>
        <begin position="174"/>
        <end position="184"/>
    </location>
</feature>
<dbReference type="AlphaFoldDB" id="A0A139AYZ5"/>